<evidence type="ECO:0000256" key="2">
    <source>
        <dbReference type="ARBA" id="ARBA00022475"/>
    </source>
</evidence>
<comment type="function">
    <text evidence="9 10">This protein specifically catalyzes the removal of signal peptides from prolipoproteins.</text>
</comment>
<protein>
    <recommendedName>
        <fullName evidence="9">Lipoprotein signal peptidase</fullName>
        <ecNumber evidence="9">3.4.23.36</ecNumber>
    </recommendedName>
    <alternativeName>
        <fullName evidence="9">Prolipoprotein signal peptidase</fullName>
    </alternativeName>
    <alternativeName>
        <fullName evidence="9">Signal peptidase II</fullName>
        <shortName evidence="9">SPase II</shortName>
    </alternativeName>
</protein>
<comment type="pathway">
    <text evidence="9">Protein modification; lipoprotein biosynthesis (signal peptide cleavage).</text>
</comment>
<reference evidence="12" key="1">
    <citation type="submission" date="2019-03" db="EMBL/GenBank/DDBJ databases">
        <title>Lake Tanganyika Metagenome-Assembled Genomes (MAGs).</title>
        <authorList>
            <person name="Tran P."/>
        </authorList>
    </citation>
    <scope>NUCLEOTIDE SEQUENCE</scope>
    <source>
        <strain evidence="12">K_DeepCast_65m_m2_066</strain>
    </source>
</reference>
<comment type="catalytic activity">
    <reaction evidence="9 10">
        <text>Release of signal peptides from bacterial membrane prolipoproteins. Hydrolyzes -Xaa-Yaa-Zaa-|-(S,diacylglyceryl)Cys-, in which Xaa is hydrophobic (preferably Leu), and Yaa (Ala or Ser) and Zaa (Gly or Ala) have small, neutral side chains.</text>
        <dbReference type="EC" id="3.4.23.36"/>
    </reaction>
</comment>
<dbReference type="PANTHER" id="PTHR33695:SF1">
    <property type="entry name" value="LIPOPROTEIN SIGNAL PEPTIDASE"/>
    <property type="match status" value="1"/>
</dbReference>
<feature type="transmembrane region" description="Helical" evidence="9">
    <location>
        <begin position="132"/>
        <end position="153"/>
    </location>
</feature>
<keyword evidence="6 9" id="KW-0378">Hydrolase</keyword>
<evidence type="ECO:0000256" key="10">
    <source>
        <dbReference type="RuleBase" id="RU000594"/>
    </source>
</evidence>
<dbReference type="EC" id="3.4.23.36" evidence="9"/>
<dbReference type="EMBL" id="VGLS01000350">
    <property type="protein sequence ID" value="MBM3224545.1"/>
    <property type="molecule type" value="Genomic_DNA"/>
</dbReference>
<keyword evidence="8 9" id="KW-0472">Membrane</keyword>
<dbReference type="GO" id="GO:0006508">
    <property type="term" value="P:proteolysis"/>
    <property type="evidence" value="ECO:0007669"/>
    <property type="project" value="UniProtKB-KW"/>
</dbReference>
<comment type="subcellular location">
    <subcellularLocation>
        <location evidence="9">Cell membrane</location>
        <topology evidence="9">Multi-pass membrane protein</topology>
    </subcellularLocation>
</comment>
<dbReference type="InterPro" id="IPR001872">
    <property type="entry name" value="Peptidase_A8"/>
</dbReference>
<name>A0A937W3M1_UNCTE</name>
<evidence type="ECO:0000256" key="9">
    <source>
        <dbReference type="HAMAP-Rule" id="MF_00161"/>
    </source>
</evidence>
<evidence type="ECO:0000256" key="1">
    <source>
        <dbReference type="ARBA" id="ARBA00006139"/>
    </source>
</evidence>
<feature type="transmembrane region" description="Helical" evidence="9">
    <location>
        <begin position="94"/>
        <end position="112"/>
    </location>
</feature>
<keyword evidence="3 9" id="KW-0645">Protease</keyword>
<evidence type="ECO:0000256" key="6">
    <source>
        <dbReference type="ARBA" id="ARBA00022801"/>
    </source>
</evidence>
<evidence type="ECO:0000313" key="13">
    <source>
        <dbReference type="Proteomes" id="UP000712673"/>
    </source>
</evidence>
<evidence type="ECO:0000256" key="3">
    <source>
        <dbReference type="ARBA" id="ARBA00022670"/>
    </source>
</evidence>
<evidence type="ECO:0000256" key="7">
    <source>
        <dbReference type="ARBA" id="ARBA00022989"/>
    </source>
</evidence>
<evidence type="ECO:0000313" key="12">
    <source>
        <dbReference type="EMBL" id="MBM3224545.1"/>
    </source>
</evidence>
<sequence length="161" mass="18039">MSTRQKWLLFGSVVFGILVLDQVTKLYVHQTFALHESRPVIANFFSFTYVRNSGAAFGMLAQQSPTFIRLFFPTVTAVALLGLGIYFARVPAQYVLRLWGLCLIIAGALGNGVDRLWLGQVIDFIDVHWHTYHWPAFNVADSSICIGVGLLMLDAFRTPQT</sequence>
<dbReference type="PANTHER" id="PTHR33695">
    <property type="entry name" value="LIPOPROTEIN SIGNAL PEPTIDASE"/>
    <property type="match status" value="1"/>
</dbReference>
<gene>
    <name evidence="9 12" type="primary">lspA</name>
    <name evidence="12" type="ORF">FJZ47_12185</name>
</gene>
<dbReference type="Proteomes" id="UP000712673">
    <property type="component" value="Unassembled WGS sequence"/>
</dbReference>
<evidence type="ECO:0000256" key="8">
    <source>
        <dbReference type="ARBA" id="ARBA00023136"/>
    </source>
</evidence>
<dbReference type="GO" id="GO:0005886">
    <property type="term" value="C:plasma membrane"/>
    <property type="evidence" value="ECO:0007669"/>
    <property type="project" value="UniProtKB-SubCell"/>
</dbReference>
<dbReference type="Pfam" id="PF01252">
    <property type="entry name" value="Peptidase_A8"/>
    <property type="match status" value="1"/>
</dbReference>
<dbReference type="HAMAP" id="MF_00161">
    <property type="entry name" value="LspA"/>
    <property type="match status" value="1"/>
</dbReference>
<organism evidence="12 13">
    <name type="scientific">Tectimicrobiota bacterium</name>
    <dbReference type="NCBI Taxonomy" id="2528274"/>
    <lineage>
        <taxon>Bacteria</taxon>
        <taxon>Pseudomonadati</taxon>
        <taxon>Nitrospinota/Tectimicrobiota group</taxon>
        <taxon>Candidatus Tectimicrobiota</taxon>
    </lineage>
</organism>
<accession>A0A937W3M1</accession>
<comment type="similarity">
    <text evidence="1 9 11">Belongs to the peptidase A8 family.</text>
</comment>
<feature type="transmembrane region" description="Helical" evidence="9">
    <location>
        <begin position="6"/>
        <end position="28"/>
    </location>
</feature>
<dbReference type="AlphaFoldDB" id="A0A937W3M1"/>
<evidence type="ECO:0000256" key="11">
    <source>
        <dbReference type="RuleBase" id="RU004181"/>
    </source>
</evidence>
<dbReference type="PROSITE" id="PS00855">
    <property type="entry name" value="SPASE_II"/>
    <property type="match status" value="1"/>
</dbReference>
<feature type="active site" evidence="9">
    <location>
        <position position="141"/>
    </location>
</feature>
<keyword evidence="5 9" id="KW-0064">Aspartyl protease</keyword>
<proteinExistence type="inferred from homology"/>
<evidence type="ECO:0000256" key="4">
    <source>
        <dbReference type="ARBA" id="ARBA00022692"/>
    </source>
</evidence>
<keyword evidence="2 9" id="KW-1003">Cell membrane</keyword>
<keyword evidence="4 9" id="KW-0812">Transmembrane</keyword>
<evidence type="ECO:0000256" key="5">
    <source>
        <dbReference type="ARBA" id="ARBA00022750"/>
    </source>
</evidence>
<comment type="caution">
    <text evidence="12">The sequence shown here is derived from an EMBL/GenBank/DDBJ whole genome shotgun (WGS) entry which is preliminary data.</text>
</comment>
<feature type="active site" evidence="9">
    <location>
        <position position="123"/>
    </location>
</feature>
<dbReference type="NCBIfam" id="TIGR00077">
    <property type="entry name" value="lspA"/>
    <property type="match status" value="1"/>
</dbReference>
<dbReference type="GO" id="GO:0004190">
    <property type="term" value="F:aspartic-type endopeptidase activity"/>
    <property type="evidence" value="ECO:0007669"/>
    <property type="project" value="UniProtKB-UniRule"/>
</dbReference>
<keyword evidence="7 9" id="KW-1133">Transmembrane helix</keyword>
<dbReference type="PRINTS" id="PR00781">
    <property type="entry name" value="LIPOSIGPTASE"/>
</dbReference>
<feature type="transmembrane region" description="Helical" evidence="9">
    <location>
        <begin position="67"/>
        <end position="87"/>
    </location>
</feature>